<dbReference type="InterPro" id="IPR036866">
    <property type="entry name" value="RibonucZ/Hydroxyglut_hydro"/>
</dbReference>
<dbReference type="InterPro" id="IPR051013">
    <property type="entry name" value="MBL_superfamily_lactonases"/>
</dbReference>
<dbReference type="PANTHER" id="PTHR42978:SF2">
    <property type="entry name" value="102 KBASES UNSTABLE REGION: FROM 1 TO 119443"/>
    <property type="match status" value="1"/>
</dbReference>
<name>A0A7J6JF34_COLFN</name>
<dbReference type="CDD" id="cd07729">
    <property type="entry name" value="AHL_lactonase_MBL-fold"/>
    <property type="match status" value="1"/>
</dbReference>
<accession>A0A7J6JF34</accession>
<dbReference type="GO" id="GO:0016787">
    <property type="term" value="F:hydrolase activity"/>
    <property type="evidence" value="ECO:0007669"/>
    <property type="project" value="UniProtKB-KW"/>
</dbReference>
<evidence type="ECO:0000256" key="1">
    <source>
        <dbReference type="ARBA" id="ARBA00001947"/>
    </source>
</evidence>
<reference evidence="7 8" key="1">
    <citation type="submission" date="2012-08" db="EMBL/GenBank/DDBJ databases">
        <authorList>
            <person name="Gan P.H.P."/>
            <person name="Ikeda K."/>
            <person name="Irieda H."/>
            <person name="Narusaka M."/>
            <person name="O'Connell R.J."/>
            <person name="Narusaka Y."/>
            <person name="Takano Y."/>
            <person name="Kubo Y."/>
            <person name="Shirasu K."/>
        </authorList>
    </citation>
    <scope>NUCLEOTIDE SEQUENCE [LARGE SCALE GENOMIC DNA]</scope>
    <source>
        <strain evidence="7 8">Nara gc5</strain>
    </source>
</reference>
<comment type="similarity">
    <text evidence="2">Belongs to the metallo-beta-lactamase superfamily.</text>
</comment>
<dbReference type="SUPFAM" id="SSF56281">
    <property type="entry name" value="Metallo-hydrolase/oxidoreductase"/>
    <property type="match status" value="1"/>
</dbReference>
<keyword evidence="4" id="KW-0378">Hydrolase</keyword>
<comment type="cofactor">
    <cofactor evidence="1">
        <name>Zn(2+)</name>
        <dbReference type="ChEBI" id="CHEBI:29105"/>
    </cofactor>
</comment>
<dbReference type="Pfam" id="PF00753">
    <property type="entry name" value="Lactamase_B"/>
    <property type="match status" value="1"/>
</dbReference>
<evidence type="ECO:0000256" key="2">
    <source>
        <dbReference type="ARBA" id="ARBA00007749"/>
    </source>
</evidence>
<evidence type="ECO:0000313" key="7">
    <source>
        <dbReference type="EMBL" id="KAF4488937.1"/>
    </source>
</evidence>
<keyword evidence="5" id="KW-0862">Zinc</keyword>
<evidence type="ECO:0000313" key="8">
    <source>
        <dbReference type="Proteomes" id="UP000011096"/>
    </source>
</evidence>
<sequence length="295" mass="32418">MGSNLIEFISTGKVRMRQPMSGQPITNKSTTLRLLRCFTGEWTPWLPIGVFLIRHADGPILIDTGASPQCMQAGYFPMLSYLTTVLSELQLAPEDGIVSQLAKLGVKPTDLQAVVLTHLHHDHAGGLEEIVEAAPEVPVYISASHWDAFGKHPTYAAVQGCASNHWPKDINLRLLNFDGKPVGPWTQSDSITKDGQVMAVETPGHVPGHISVIVKDWSGGPGAPDTYFITGDATYSLELLERGEPDGINQDPMTAFESLQLIKKFSEQQKVVVLPSHDVNTSMILEERRQYRAKQ</sequence>
<dbReference type="AlphaFoldDB" id="A0A7J6JF34"/>
<dbReference type="InterPro" id="IPR001279">
    <property type="entry name" value="Metallo-B-lactamas"/>
</dbReference>
<dbReference type="InParanoid" id="A0A7J6JF34"/>
<dbReference type="RefSeq" id="XP_031881124.1">
    <property type="nucleotide sequence ID" value="XM_032022071.1"/>
</dbReference>
<dbReference type="GO" id="GO:0046872">
    <property type="term" value="F:metal ion binding"/>
    <property type="evidence" value="ECO:0007669"/>
    <property type="project" value="UniProtKB-KW"/>
</dbReference>
<keyword evidence="8" id="KW-1185">Reference proteome</keyword>
<keyword evidence="3" id="KW-0479">Metal-binding</keyword>
<dbReference type="EMBL" id="ANPB02000002">
    <property type="protein sequence ID" value="KAF4488937.1"/>
    <property type="molecule type" value="Genomic_DNA"/>
</dbReference>
<dbReference type="PANTHER" id="PTHR42978">
    <property type="entry name" value="QUORUM-QUENCHING LACTONASE YTNP-RELATED-RELATED"/>
    <property type="match status" value="1"/>
</dbReference>
<proteinExistence type="inferred from homology"/>
<feature type="domain" description="Metallo-beta-lactamase" evidence="6">
    <location>
        <begin position="47"/>
        <end position="277"/>
    </location>
</feature>
<protein>
    <submittedName>
        <fullName evidence="7">N-acyl homoserine lactonase</fullName>
    </submittedName>
</protein>
<dbReference type="GeneID" id="43606267"/>
<evidence type="ECO:0000256" key="4">
    <source>
        <dbReference type="ARBA" id="ARBA00022801"/>
    </source>
</evidence>
<dbReference type="SMART" id="SM00849">
    <property type="entry name" value="Lactamase_B"/>
    <property type="match status" value="1"/>
</dbReference>
<comment type="caution">
    <text evidence="7">The sequence shown here is derived from an EMBL/GenBank/DDBJ whole genome shotgun (WGS) entry which is preliminary data.</text>
</comment>
<dbReference type="OrthoDB" id="10250730at2759"/>
<evidence type="ECO:0000256" key="5">
    <source>
        <dbReference type="ARBA" id="ARBA00022833"/>
    </source>
</evidence>
<dbReference type="Gene3D" id="3.60.15.10">
    <property type="entry name" value="Ribonuclease Z/Hydroxyacylglutathione hydrolase-like"/>
    <property type="match status" value="1"/>
</dbReference>
<gene>
    <name evidence="7" type="primary">aiiA-1</name>
    <name evidence="7" type="ORF">CGGC5_v004613</name>
</gene>
<evidence type="ECO:0000259" key="6">
    <source>
        <dbReference type="SMART" id="SM00849"/>
    </source>
</evidence>
<evidence type="ECO:0000256" key="3">
    <source>
        <dbReference type="ARBA" id="ARBA00022723"/>
    </source>
</evidence>
<dbReference type="Proteomes" id="UP000011096">
    <property type="component" value="Unassembled WGS sequence"/>
</dbReference>
<organism evidence="7 8">
    <name type="scientific">Colletotrichum fructicola (strain Nara gc5)</name>
    <name type="common">Anthracnose fungus</name>
    <name type="synonym">Colletotrichum gloeosporioides (strain Nara gc5)</name>
    <dbReference type="NCBI Taxonomy" id="1213859"/>
    <lineage>
        <taxon>Eukaryota</taxon>
        <taxon>Fungi</taxon>
        <taxon>Dikarya</taxon>
        <taxon>Ascomycota</taxon>
        <taxon>Pezizomycotina</taxon>
        <taxon>Sordariomycetes</taxon>
        <taxon>Hypocreomycetidae</taxon>
        <taxon>Glomerellales</taxon>
        <taxon>Glomerellaceae</taxon>
        <taxon>Colletotrichum</taxon>
        <taxon>Colletotrichum gloeosporioides species complex</taxon>
    </lineage>
</organism>
<reference evidence="7 8" key="2">
    <citation type="submission" date="2020-04" db="EMBL/GenBank/DDBJ databases">
        <title>Genome sequencing and assembly of multiple isolates from the Colletotrichum gloeosporioides species complex.</title>
        <authorList>
            <person name="Gan P."/>
            <person name="Shirasu K."/>
        </authorList>
    </citation>
    <scope>NUCLEOTIDE SEQUENCE [LARGE SCALE GENOMIC DNA]</scope>
    <source>
        <strain evidence="7 8">Nara gc5</strain>
    </source>
</reference>